<accession>A0AA47I909</accession>
<gene>
    <name evidence="6" type="ORF">LL038_17400</name>
</gene>
<evidence type="ECO:0000256" key="1">
    <source>
        <dbReference type="ARBA" id="ARBA00004141"/>
    </source>
</evidence>
<sequence length="456" mass="49266">METKLEKKYGLITAIAMVVGIVIGSGVFFKAEKVLTATGGNLTLGILAWVIGGVIMISCAYTFAVMATKYEKVNGIVDYAEATMGEKYGYYVGWFMALIYYPTLTSVLAWVSARYTCVLLGFSIAGGECMTIACLYLIGSFALNALSPVLSGKFLVSTTVIKLIPLILMAIIGTIVGIHSGMTMINFTTVVKKVSTANALFTAVVATAFAYEGWIIATSINAELKDAKKNLPLALVGGTFIIMVVYILYYMGLAGAVTNQVMMNGGEAGAKLAFQKIFSSAGGTLVFVFVIISCLGTLNGLMLGCTRGIYSLAARGFGPKPKIFKQIDSETNMPTNSSILGLLLCAIWLVYFYGANLTDPSKRWFGFFCFDSSELPIVTIYALYIPIFIMMMKKEKDLNTFKRFVMPIVSLVGCVFMIVAACFSHKISVVAYLIIFAIIMAIGALFSKKQSLTSKN</sequence>
<feature type="transmembrane region" description="Helical" evidence="5">
    <location>
        <begin position="9"/>
        <end position="29"/>
    </location>
</feature>
<dbReference type="GO" id="GO:0016020">
    <property type="term" value="C:membrane"/>
    <property type="evidence" value="ECO:0007669"/>
    <property type="project" value="UniProtKB-SubCell"/>
</dbReference>
<dbReference type="AlphaFoldDB" id="A0AA47I909"/>
<dbReference type="RefSeq" id="WP_216127693.1">
    <property type="nucleotide sequence ID" value="NZ_CP086239.1"/>
</dbReference>
<reference evidence="6" key="1">
    <citation type="submission" date="2021-11" db="EMBL/GenBank/DDBJ databases">
        <title>Clostridia strains as spoilage organisms.</title>
        <authorList>
            <person name="Wambui J."/>
            <person name="Stevens M.J.A."/>
            <person name="Stephan R."/>
        </authorList>
    </citation>
    <scope>NUCLEOTIDE SEQUENCE</scope>
    <source>
        <strain evidence="6">CF009</strain>
    </source>
</reference>
<feature type="transmembrane region" description="Helical" evidence="5">
    <location>
        <begin position="41"/>
        <end position="67"/>
    </location>
</feature>
<dbReference type="PANTHER" id="PTHR11785:SF512">
    <property type="entry name" value="SOBREMESA, ISOFORM B"/>
    <property type="match status" value="1"/>
</dbReference>
<keyword evidence="2 5" id="KW-0812">Transmembrane</keyword>
<dbReference type="Proteomes" id="UP001164733">
    <property type="component" value="Chromosome"/>
</dbReference>
<proteinExistence type="predicted"/>
<name>A0AA47I909_9CLOT</name>
<evidence type="ECO:0000256" key="5">
    <source>
        <dbReference type="SAM" id="Phobius"/>
    </source>
</evidence>
<dbReference type="InterPro" id="IPR002293">
    <property type="entry name" value="AA/rel_permease1"/>
</dbReference>
<evidence type="ECO:0000313" key="7">
    <source>
        <dbReference type="Proteomes" id="UP001164733"/>
    </source>
</evidence>
<dbReference type="PANTHER" id="PTHR11785">
    <property type="entry name" value="AMINO ACID TRANSPORTER"/>
    <property type="match status" value="1"/>
</dbReference>
<feature type="transmembrane region" description="Helical" evidence="5">
    <location>
        <begin position="88"/>
        <end position="112"/>
    </location>
</feature>
<feature type="transmembrane region" description="Helical" evidence="5">
    <location>
        <begin position="429"/>
        <end position="447"/>
    </location>
</feature>
<feature type="transmembrane region" description="Helical" evidence="5">
    <location>
        <begin position="404"/>
        <end position="423"/>
    </location>
</feature>
<evidence type="ECO:0000256" key="4">
    <source>
        <dbReference type="ARBA" id="ARBA00023136"/>
    </source>
</evidence>
<dbReference type="GO" id="GO:0015179">
    <property type="term" value="F:L-amino acid transmembrane transporter activity"/>
    <property type="evidence" value="ECO:0007669"/>
    <property type="project" value="TreeGrafter"/>
</dbReference>
<evidence type="ECO:0000256" key="2">
    <source>
        <dbReference type="ARBA" id="ARBA00022692"/>
    </source>
</evidence>
<protein>
    <submittedName>
        <fullName evidence="6">APC family permease</fullName>
    </submittedName>
</protein>
<dbReference type="EMBL" id="CP086239">
    <property type="protein sequence ID" value="WAG63143.1"/>
    <property type="molecule type" value="Genomic_DNA"/>
</dbReference>
<feature type="transmembrane region" description="Helical" evidence="5">
    <location>
        <begin position="277"/>
        <end position="298"/>
    </location>
</feature>
<feature type="transmembrane region" description="Helical" evidence="5">
    <location>
        <begin position="118"/>
        <end position="142"/>
    </location>
</feature>
<dbReference type="Pfam" id="PF13520">
    <property type="entry name" value="AA_permease_2"/>
    <property type="match status" value="1"/>
</dbReference>
<feature type="transmembrane region" description="Helical" evidence="5">
    <location>
        <begin position="154"/>
        <end position="179"/>
    </location>
</feature>
<evidence type="ECO:0000313" key="6">
    <source>
        <dbReference type="EMBL" id="WAG63143.1"/>
    </source>
</evidence>
<feature type="transmembrane region" description="Helical" evidence="5">
    <location>
        <begin position="375"/>
        <end position="392"/>
    </location>
</feature>
<feature type="transmembrane region" description="Helical" evidence="5">
    <location>
        <begin position="339"/>
        <end position="355"/>
    </location>
</feature>
<dbReference type="InterPro" id="IPR050598">
    <property type="entry name" value="AminoAcid_Transporter"/>
</dbReference>
<keyword evidence="4 5" id="KW-0472">Membrane</keyword>
<evidence type="ECO:0000256" key="3">
    <source>
        <dbReference type="ARBA" id="ARBA00022989"/>
    </source>
</evidence>
<feature type="transmembrane region" description="Helical" evidence="5">
    <location>
        <begin position="199"/>
        <end position="221"/>
    </location>
</feature>
<keyword evidence="3 5" id="KW-1133">Transmembrane helix</keyword>
<feature type="transmembrane region" description="Helical" evidence="5">
    <location>
        <begin position="233"/>
        <end position="257"/>
    </location>
</feature>
<comment type="subcellular location">
    <subcellularLocation>
        <location evidence="1">Membrane</location>
        <topology evidence="1">Multi-pass membrane protein</topology>
    </subcellularLocation>
</comment>
<dbReference type="PIRSF" id="PIRSF006060">
    <property type="entry name" value="AA_transporter"/>
    <property type="match status" value="1"/>
</dbReference>
<organism evidence="6 7">
    <name type="scientific">Clostridium estertheticum</name>
    <dbReference type="NCBI Taxonomy" id="238834"/>
    <lineage>
        <taxon>Bacteria</taxon>
        <taxon>Bacillati</taxon>
        <taxon>Bacillota</taxon>
        <taxon>Clostridia</taxon>
        <taxon>Eubacteriales</taxon>
        <taxon>Clostridiaceae</taxon>
        <taxon>Clostridium</taxon>
    </lineage>
</organism>